<dbReference type="Proteomes" id="UP000481339">
    <property type="component" value="Unassembled WGS sequence"/>
</dbReference>
<evidence type="ECO:0000259" key="1">
    <source>
        <dbReference type="Pfam" id="PF00535"/>
    </source>
</evidence>
<dbReference type="AlphaFoldDB" id="A0A7C8FS14"/>
<dbReference type="GO" id="GO:0016758">
    <property type="term" value="F:hexosyltransferase activity"/>
    <property type="evidence" value="ECO:0007669"/>
    <property type="project" value="UniProtKB-ARBA"/>
</dbReference>
<dbReference type="InterPro" id="IPR001173">
    <property type="entry name" value="Glyco_trans_2-like"/>
</dbReference>
<keyword evidence="3" id="KW-1185">Reference proteome</keyword>
<keyword evidence="2" id="KW-0808">Transferase</keyword>
<accession>A0A7C8FS14</accession>
<dbReference type="PANTHER" id="PTHR22916">
    <property type="entry name" value="GLYCOSYLTRANSFERASE"/>
    <property type="match status" value="1"/>
</dbReference>
<name>A0A7C8FS14_9MICO</name>
<evidence type="ECO:0000313" key="3">
    <source>
        <dbReference type="Proteomes" id="UP000481339"/>
    </source>
</evidence>
<dbReference type="CDD" id="cd00761">
    <property type="entry name" value="Glyco_tranf_GTA_type"/>
    <property type="match status" value="1"/>
</dbReference>
<dbReference type="PANTHER" id="PTHR22916:SF3">
    <property type="entry name" value="UDP-GLCNAC:BETAGAL BETA-1,3-N-ACETYLGLUCOSAMINYLTRANSFERASE-LIKE PROTEIN 1"/>
    <property type="match status" value="1"/>
</dbReference>
<proteinExistence type="predicted"/>
<organism evidence="2 3">
    <name type="scientific">Pseudoclavibacter caeni</name>
    <dbReference type="NCBI Taxonomy" id="908846"/>
    <lineage>
        <taxon>Bacteria</taxon>
        <taxon>Bacillati</taxon>
        <taxon>Actinomycetota</taxon>
        <taxon>Actinomycetes</taxon>
        <taxon>Micrococcales</taxon>
        <taxon>Microbacteriaceae</taxon>
        <taxon>Pseudoclavibacter</taxon>
    </lineage>
</organism>
<dbReference type="InterPro" id="IPR029044">
    <property type="entry name" value="Nucleotide-diphossugar_trans"/>
</dbReference>
<sequence>MPAKSSYVHFFIPYYGSVDFLQQTVMSVLRQPGDWRLTIVDDQSPYGDIRPWLDQLDNNRVTYLRNDVNLGLGSNFQRCLTLSTGKFTVFLGDDDRLLPGYATRLCAADAAHQFDVYQPVVQVIDKSGTATTPLADRVKAVLRPHRGVPGIHSGDRLAASLMSGNWSYFPSLAWRTDAIQPLGFDTEALVTIDLDLLVKVLVRGGAMFIDGGAPTFQYRRHARSVSSAQAINGPRFTEEQHFFEAQTAIFEALGWRRSARASRLHITSRLHAMLARLRTHLIPKSTR</sequence>
<comment type="caution">
    <text evidence="2">The sequence shown here is derived from an EMBL/GenBank/DDBJ whole genome shotgun (WGS) entry which is preliminary data.</text>
</comment>
<dbReference type="SUPFAM" id="SSF53448">
    <property type="entry name" value="Nucleotide-diphospho-sugar transferases"/>
    <property type="match status" value="1"/>
</dbReference>
<dbReference type="OrthoDB" id="3177103at2"/>
<feature type="domain" description="Glycosyltransferase 2-like" evidence="1">
    <location>
        <begin position="11"/>
        <end position="133"/>
    </location>
</feature>
<dbReference type="Gene3D" id="3.90.550.10">
    <property type="entry name" value="Spore Coat Polysaccharide Biosynthesis Protein SpsA, Chain A"/>
    <property type="match status" value="1"/>
</dbReference>
<dbReference type="EMBL" id="WBKA01000001">
    <property type="protein sequence ID" value="KAB1633635.1"/>
    <property type="molecule type" value="Genomic_DNA"/>
</dbReference>
<dbReference type="Pfam" id="PF00535">
    <property type="entry name" value="Glycos_transf_2"/>
    <property type="match status" value="1"/>
</dbReference>
<gene>
    <name evidence="2" type="ORF">F8O02_01530</name>
</gene>
<dbReference type="RefSeq" id="WP_158035424.1">
    <property type="nucleotide sequence ID" value="NZ_BAAAZV010000018.1"/>
</dbReference>
<protein>
    <submittedName>
        <fullName evidence="2">Glycosyltransferase family 2 protein</fullName>
    </submittedName>
</protein>
<evidence type="ECO:0000313" key="2">
    <source>
        <dbReference type="EMBL" id="KAB1633635.1"/>
    </source>
</evidence>
<reference evidence="2 3" key="1">
    <citation type="submission" date="2019-09" db="EMBL/GenBank/DDBJ databases">
        <title>Phylogeny of genus Pseudoclavibacter and closely related genus.</title>
        <authorList>
            <person name="Li Y."/>
        </authorList>
    </citation>
    <scope>NUCLEOTIDE SEQUENCE [LARGE SCALE GENOMIC DNA]</scope>
    <source>
        <strain evidence="2 3">JCM 16921</strain>
    </source>
</reference>